<organism evidence="1 2">
    <name type="scientific">Shewanella subflava</name>
    <dbReference type="NCBI Taxonomy" id="2986476"/>
    <lineage>
        <taxon>Bacteria</taxon>
        <taxon>Pseudomonadati</taxon>
        <taxon>Pseudomonadota</taxon>
        <taxon>Gammaproteobacteria</taxon>
        <taxon>Alteromonadales</taxon>
        <taxon>Shewanellaceae</taxon>
        <taxon>Shewanella</taxon>
    </lineage>
</organism>
<evidence type="ECO:0000313" key="2">
    <source>
        <dbReference type="Proteomes" id="UP001163714"/>
    </source>
</evidence>
<dbReference type="RefSeq" id="WP_264724913.1">
    <property type="nucleotide sequence ID" value="NZ_JAPDMX010000003.1"/>
</dbReference>
<comment type="caution">
    <text evidence="1">The sequence shown here is derived from an EMBL/GenBank/DDBJ whole genome shotgun (WGS) entry which is preliminary data.</text>
</comment>
<name>A0ABT3I612_9GAMM</name>
<reference evidence="1" key="1">
    <citation type="submission" date="2022-10" db="EMBL/GenBank/DDBJ databases">
        <title>Shewanella flava sp. nov, isolated from the estuary of the Fenhe River into the Yellow River.</title>
        <authorList>
            <person name="Li Y."/>
        </authorList>
    </citation>
    <scope>NUCLEOTIDE SEQUENCE</scope>
    <source>
        <strain evidence="1">FYR11-62</strain>
    </source>
</reference>
<gene>
    <name evidence="1" type="ORF">OHT75_02840</name>
</gene>
<keyword evidence="2" id="KW-1185">Reference proteome</keyword>
<proteinExistence type="predicted"/>
<accession>A0ABT3I612</accession>
<sequence>MAKINVQQLQHQQVALNMKALRHGLTRWGNYWAHQERGKGFANRSQCDKLGEPLAFGGAVVEIRPPREVRQFDVMIERLAPQCIRAIRAHYVCKGQWALMGFDSKKSYVYWLRRAEIEIVE</sequence>
<protein>
    <recommendedName>
        <fullName evidence="3">Head-tail adaptor protein</fullName>
    </recommendedName>
</protein>
<dbReference type="Proteomes" id="UP001163714">
    <property type="component" value="Unassembled WGS sequence"/>
</dbReference>
<dbReference type="EMBL" id="JAPDMX010000003">
    <property type="protein sequence ID" value="MCW3171414.1"/>
    <property type="molecule type" value="Genomic_DNA"/>
</dbReference>
<evidence type="ECO:0000313" key="1">
    <source>
        <dbReference type="EMBL" id="MCW3171414.1"/>
    </source>
</evidence>
<evidence type="ECO:0008006" key="3">
    <source>
        <dbReference type="Google" id="ProtNLM"/>
    </source>
</evidence>